<evidence type="ECO:0000256" key="3">
    <source>
        <dbReference type="ARBA" id="ARBA00022475"/>
    </source>
</evidence>
<gene>
    <name evidence="9" type="ORF">DDE20_15010</name>
</gene>
<dbReference type="Pfam" id="PF04290">
    <property type="entry name" value="DctQ"/>
    <property type="match status" value="1"/>
</dbReference>
<evidence type="ECO:0000256" key="4">
    <source>
        <dbReference type="ARBA" id="ARBA00022692"/>
    </source>
</evidence>
<accession>A0A2T8HR63</accession>
<keyword evidence="7" id="KW-0997">Cell inner membrane</keyword>
<dbReference type="EMBL" id="QDKM01000008">
    <property type="protein sequence ID" value="PVH27918.1"/>
    <property type="molecule type" value="Genomic_DNA"/>
</dbReference>
<evidence type="ECO:0000256" key="5">
    <source>
        <dbReference type="ARBA" id="ARBA00022989"/>
    </source>
</evidence>
<organism evidence="9 10">
    <name type="scientific">Pararhodobacter oceanensis</name>
    <dbReference type="NCBI Taxonomy" id="2172121"/>
    <lineage>
        <taxon>Bacteria</taxon>
        <taxon>Pseudomonadati</taxon>
        <taxon>Pseudomonadota</taxon>
        <taxon>Alphaproteobacteria</taxon>
        <taxon>Rhodobacterales</taxon>
        <taxon>Paracoccaceae</taxon>
        <taxon>Pararhodobacter</taxon>
    </lineage>
</organism>
<evidence type="ECO:0000256" key="2">
    <source>
        <dbReference type="ARBA" id="ARBA00022448"/>
    </source>
</evidence>
<proteinExistence type="inferred from homology"/>
<dbReference type="GO" id="GO:0022857">
    <property type="term" value="F:transmembrane transporter activity"/>
    <property type="evidence" value="ECO:0007669"/>
    <property type="project" value="UniProtKB-UniRule"/>
</dbReference>
<dbReference type="Proteomes" id="UP000245911">
    <property type="component" value="Unassembled WGS sequence"/>
</dbReference>
<feature type="transmembrane region" description="Helical" evidence="7">
    <location>
        <begin position="109"/>
        <end position="130"/>
    </location>
</feature>
<evidence type="ECO:0000259" key="8">
    <source>
        <dbReference type="Pfam" id="PF04290"/>
    </source>
</evidence>
<comment type="similarity">
    <text evidence="7">Belongs to the TRAP transporter small permease family.</text>
</comment>
<dbReference type="OrthoDB" id="6183232at2"/>
<comment type="function">
    <text evidence="7">Part of the tripartite ATP-independent periplasmic (TRAP) transport system.</text>
</comment>
<comment type="subunit">
    <text evidence="7">The complex comprises the extracytoplasmic solute receptor protein and the two transmembrane proteins.</text>
</comment>
<feature type="transmembrane region" description="Helical" evidence="7">
    <location>
        <begin position="7"/>
        <end position="32"/>
    </location>
</feature>
<dbReference type="InterPro" id="IPR055348">
    <property type="entry name" value="DctQ"/>
</dbReference>
<reference evidence="9 10" key="1">
    <citation type="submission" date="2018-04" db="EMBL/GenBank/DDBJ databases">
        <title>Pararhodobacter oceanense sp. nov., isolated from marine intertidal sediment.</title>
        <authorList>
            <person name="Wang X.-L."/>
            <person name="Du Z.-J."/>
        </authorList>
    </citation>
    <scope>NUCLEOTIDE SEQUENCE [LARGE SCALE GENOMIC DNA]</scope>
    <source>
        <strain evidence="9 10">AM505</strain>
    </source>
</reference>
<comment type="caution">
    <text evidence="9">The sequence shown here is derived from an EMBL/GenBank/DDBJ whole genome shotgun (WGS) entry which is preliminary data.</text>
</comment>
<keyword evidence="6 7" id="KW-0472">Membrane</keyword>
<dbReference type="GO" id="GO:0005886">
    <property type="term" value="C:plasma membrane"/>
    <property type="evidence" value="ECO:0007669"/>
    <property type="project" value="UniProtKB-SubCell"/>
</dbReference>
<sequence>MHKLFQGVAWIMAVIGGIVLTAMVFMLCISIVGRTITSILHSDFMQANMPGVAEWMINTGVGPIFGDYEFLVAGMAFIIFAFLGWCQITGGHATVDIFTSGLSDRNRRYLMMVTEILLAAALVLIAVQLYEGMSTQMRRRSTTFLLQYPVWWNYAIALVPAVISAVIGVYMALVRSIEALTNRSLVLTEGAEH</sequence>
<keyword evidence="5 7" id="KW-1133">Transmembrane helix</keyword>
<keyword evidence="4 7" id="KW-0812">Transmembrane</keyword>
<evidence type="ECO:0000256" key="6">
    <source>
        <dbReference type="ARBA" id="ARBA00023136"/>
    </source>
</evidence>
<evidence type="ECO:0000313" key="10">
    <source>
        <dbReference type="Proteomes" id="UP000245911"/>
    </source>
</evidence>
<dbReference type="AlphaFoldDB" id="A0A2T8HR63"/>
<keyword evidence="10" id="KW-1185">Reference proteome</keyword>
<feature type="transmembrane region" description="Helical" evidence="7">
    <location>
        <begin position="70"/>
        <end position="88"/>
    </location>
</feature>
<protein>
    <recommendedName>
        <fullName evidence="7">TRAP transporter small permease protein</fullName>
    </recommendedName>
</protein>
<evidence type="ECO:0000256" key="1">
    <source>
        <dbReference type="ARBA" id="ARBA00004651"/>
    </source>
</evidence>
<comment type="subcellular location">
    <subcellularLocation>
        <location evidence="7">Cell inner membrane</location>
        <topology evidence="7">Multi-pass membrane protein</topology>
    </subcellularLocation>
    <subcellularLocation>
        <location evidence="1">Cell membrane</location>
        <topology evidence="1">Multi-pass membrane protein</topology>
    </subcellularLocation>
</comment>
<feature type="transmembrane region" description="Helical" evidence="7">
    <location>
        <begin position="150"/>
        <end position="173"/>
    </location>
</feature>
<name>A0A2T8HR63_9RHOB</name>
<keyword evidence="3" id="KW-1003">Cell membrane</keyword>
<feature type="domain" description="Tripartite ATP-independent periplasmic transporters DctQ component" evidence="8">
    <location>
        <begin position="63"/>
        <end position="174"/>
    </location>
</feature>
<keyword evidence="2 7" id="KW-0813">Transport</keyword>
<evidence type="ECO:0000313" key="9">
    <source>
        <dbReference type="EMBL" id="PVH27918.1"/>
    </source>
</evidence>
<evidence type="ECO:0000256" key="7">
    <source>
        <dbReference type="RuleBase" id="RU369079"/>
    </source>
</evidence>